<keyword evidence="3" id="KW-1185">Reference proteome</keyword>
<protein>
    <submittedName>
        <fullName evidence="2">Ent-kaurene synthase</fullName>
    </submittedName>
</protein>
<evidence type="ECO:0000313" key="3">
    <source>
        <dbReference type="Proteomes" id="UP001396898"/>
    </source>
</evidence>
<feature type="compositionally biased region" description="Gly residues" evidence="1">
    <location>
        <begin position="250"/>
        <end position="265"/>
    </location>
</feature>
<reference evidence="2 3" key="1">
    <citation type="submission" date="2023-01" db="EMBL/GenBank/DDBJ databases">
        <title>Analysis of 21 Apiospora genomes using comparative genomics revels a genus with tremendous synthesis potential of carbohydrate active enzymes and secondary metabolites.</title>
        <authorList>
            <person name="Sorensen T."/>
        </authorList>
    </citation>
    <scope>NUCLEOTIDE SEQUENCE [LARGE SCALE GENOMIC DNA]</scope>
    <source>
        <strain evidence="2 3">CBS 20057</strain>
    </source>
</reference>
<evidence type="ECO:0000256" key="1">
    <source>
        <dbReference type="SAM" id="MobiDB-lite"/>
    </source>
</evidence>
<comment type="caution">
    <text evidence="2">The sequence shown here is derived from an EMBL/GenBank/DDBJ whole genome shotgun (WGS) entry which is preliminary data.</text>
</comment>
<sequence length="491" mass="55546">MQTQEQNGSWVQNGASNETTGYSVLTLKSVASLPWLVQSRPRIDMAIQRGCDYLIRNQSRWEELDRIWVGKTTYTMPMTSRRYIIAALVASSSYEWSEKVHNLITLPQDRLKSIAKFFLSMPMFGQDELWVLEADVLSGWLYQPQLARAIAGIFPQRDKACKKYLAYVPFTWLATNRRQENPLSPKDLYEMMLVSLCTFQLDEFMETCFDDRMGLEDNNEAKMMLKELCEFGNGQQDRNGEGKPREINGNGNGNGNGNIIGNGNGSNNGNLGSSISALHSLSQEVRTVLHRFTSYILSHPAVTQAPDHVHQQQLKQLRSNGSTAPAVFEPAQHLTYHAWVQAVGAKKIEAPWPFFVGARQNYLANALSQHLAAYCRQYNDYGSVTRDRDEGNLNSLDFPDFLVGPDDGVRLLHPQPRGETAKEVDLLAIADFERESVDSAMDKLGEELRRGWKGEEKFKALKAYVNTVELYRQIYVVRDISNQKMGQVGLV</sequence>
<gene>
    <name evidence="2" type="ORF">PG991_009610</name>
</gene>
<proteinExistence type="predicted"/>
<feature type="region of interest" description="Disordered" evidence="1">
    <location>
        <begin position="233"/>
        <end position="265"/>
    </location>
</feature>
<dbReference type="EMBL" id="JAQQWI010000015">
    <property type="protein sequence ID" value="KAK8012235.1"/>
    <property type="molecule type" value="Genomic_DNA"/>
</dbReference>
<dbReference type="Proteomes" id="UP001396898">
    <property type="component" value="Unassembled WGS sequence"/>
</dbReference>
<name>A0ABR1RG25_9PEZI</name>
<accession>A0ABR1RG25</accession>
<evidence type="ECO:0000313" key="2">
    <source>
        <dbReference type="EMBL" id="KAK8012235.1"/>
    </source>
</evidence>
<organism evidence="2 3">
    <name type="scientific">Apiospora marii</name>
    <dbReference type="NCBI Taxonomy" id="335849"/>
    <lineage>
        <taxon>Eukaryota</taxon>
        <taxon>Fungi</taxon>
        <taxon>Dikarya</taxon>
        <taxon>Ascomycota</taxon>
        <taxon>Pezizomycotina</taxon>
        <taxon>Sordariomycetes</taxon>
        <taxon>Xylariomycetidae</taxon>
        <taxon>Amphisphaeriales</taxon>
        <taxon>Apiosporaceae</taxon>
        <taxon>Apiospora</taxon>
    </lineage>
</organism>